<dbReference type="InterPro" id="IPR041382">
    <property type="entry name" value="SH3_16"/>
</dbReference>
<dbReference type="InterPro" id="IPR000064">
    <property type="entry name" value="NLP_P60_dom"/>
</dbReference>
<feature type="domain" description="NlpC/P60" evidence="5">
    <location>
        <begin position="159"/>
        <end position="284"/>
    </location>
</feature>
<accession>A0ABT5HY19</accession>
<keyword evidence="2" id="KW-0645">Protease</keyword>
<name>A0ABT5HY19_9CAUL</name>
<evidence type="ECO:0000256" key="2">
    <source>
        <dbReference type="ARBA" id="ARBA00022670"/>
    </source>
</evidence>
<dbReference type="InterPro" id="IPR038765">
    <property type="entry name" value="Papain-like_cys_pep_sf"/>
</dbReference>
<evidence type="ECO:0000256" key="1">
    <source>
        <dbReference type="ARBA" id="ARBA00007074"/>
    </source>
</evidence>
<dbReference type="EMBL" id="JAQQKX010000018">
    <property type="protein sequence ID" value="MDC7684977.1"/>
    <property type="molecule type" value="Genomic_DNA"/>
</dbReference>
<dbReference type="InterPro" id="IPR051794">
    <property type="entry name" value="PG_Endopeptidase_C40"/>
</dbReference>
<dbReference type="RefSeq" id="WP_272749468.1">
    <property type="nucleotide sequence ID" value="NZ_JAQQKX010000018.1"/>
</dbReference>
<comment type="caution">
    <text evidence="6">The sequence shown here is derived from an EMBL/GenBank/DDBJ whole genome shotgun (WGS) entry which is preliminary data.</text>
</comment>
<dbReference type="Gene3D" id="3.90.1720.10">
    <property type="entry name" value="endopeptidase domain like (from Nostoc punctiforme)"/>
    <property type="match status" value="1"/>
</dbReference>
<comment type="similarity">
    <text evidence="1">Belongs to the peptidase C40 family.</text>
</comment>
<dbReference type="Pfam" id="PF00877">
    <property type="entry name" value="NLPC_P60"/>
    <property type="match status" value="1"/>
</dbReference>
<sequence>MAHDDFDPRMTPFKDGKADQLLEGLMRAQTFVVGETMGCTTPATALRAGPNDSAEQWDQLLFGERFRVIERSRDYVWGQSLRDGYCGYVKEADLSRDWFVPTHFVSTLRSYVFSQPNLKSRIVCALSLNALVSAGETDGKYTRINNLGWIYTAHLGDFGAFHGDYVSVAEAYLNAPYQWGGRESDGLDCSGLVQQSLYAVGQACPRDSDMQAALGHALDIGADMKGLYRGDLVFWKGHVAIMCDEDHIIHANGFHMKTVIEPLREAVARIEAAGVGLPTAFRRL</sequence>
<proteinExistence type="inferred from homology"/>
<evidence type="ECO:0000313" key="7">
    <source>
        <dbReference type="Proteomes" id="UP001214854"/>
    </source>
</evidence>
<dbReference type="Proteomes" id="UP001214854">
    <property type="component" value="Unassembled WGS sequence"/>
</dbReference>
<evidence type="ECO:0000313" key="6">
    <source>
        <dbReference type="EMBL" id="MDC7684977.1"/>
    </source>
</evidence>
<reference evidence="6 7" key="1">
    <citation type="submission" date="2023-01" db="EMBL/GenBank/DDBJ databases">
        <title>Novel species of the genus Asticcacaulis isolated from rivers.</title>
        <authorList>
            <person name="Lu H."/>
        </authorList>
    </citation>
    <scope>NUCLEOTIDE SEQUENCE [LARGE SCALE GENOMIC DNA]</scope>
    <source>
        <strain evidence="6 7">BYS171W</strain>
    </source>
</reference>
<organism evidence="6 7">
    <name type="scientific">Asticcacaulis aquaticus</name>
    <dbReference type="NCBI Taxonomy" id="2984212"/>
    <lineage>
        <taxon>Bacteria</taxon>
        <taxon>Pseudomonadati</taxon>
        <taxon>Pseudomonadota</taxon>
        <taxon>Alphaproteobacteria</taxon>
        <taxon>Caulobacterales</taxon>
        <taxon>Caulobacteraceae</taxon>
        <taxon>Asticcacaulis</taxon>
    </lineage>
</organism>
<dbReference type="PANTHER" id="PTHR47359">
    <property type="entry name" value="PEPTIDOGLYCAN DL-ENDOPEPTIDASE CWLO"/>
    <property type="match status" value="1"/>
</dbReference>
<keyword evidence="7" id="KW-1185">Reference proteome</keyword>
<evidence type="ECO:0000259" key="5">
    <source>
        <dbReference type="PROSITE" id="PS51935"/>
    </source>
</evidence>
<dbReference type="Pfam" id="PF18348">
    <property type="entry name" value="SH3_16"/>
    <property type="match status" value="1"/>
</dbReference>
<gene>
    <name evidence="6" type="ORF">PQU92_16960</name>
</gene>
<dbReference type="PROSITE" id="PS51935">
    <property type="entry name" value="NLPC_P60"/>
    <property type="match status" value="1"/>
</dbReference>
<dbReference type="PANTHER" id="PTHR47359:SF3">
    <property type="entry name" value="NLP_P60 DOMAIN-CONTAINING PROTEIN-RELATED"/>
    <property type="match status" value="1"/>
</dbReference>
<evidence type="ECO:0000256" key="3">
    <source>
        <dbReference type="ARBA" id="ARBA00022801"/>
    </source>
</evidence>
<dbReference type="SUPFAM" id="SSF54001">
    <property type="entry name" value="Cysteine proteinases"/>
    <property type="match status" value="1"/>
</dbReference>
<keyword evidence="4" id="KW-0788">Thiol protease</keyword>
<keyword evidence="3" id="KW-0378">Hydrolase</keyword>
<protein>
    <submittedName>
        <fullName evidence="6">NlpC/P60 family protein</fullName>
    </submittedName>
</protein>
<evidence type="ECO:0000256" key="4">
    <source>
        <dbReference type="ARBA" id="ARBA00022807"/>
    </source>
</evidence>
<dbReference type="Gene3D" id="2.30.30.40">
    <property type="entry name" value="SH3 Domains"/>
    <property type="match status" value="1"/>
</dbReference>